<dbReference type="OMA" id="IIHLYSA"/>
<dbReference type="OrthoDB" id="538223at2759"/>
<evidence type="ECO:0000313" key="6">
    <source>
        <dbReference type="EMBL" id="EFJ08587.1"/>
    </source>
</evidence>
<dbReference type="GO" id="GO:0000045">
    <property type="term" value="P:autophagosome assembly"/>
    <property type="evidence" value="ECO:0007669"/>
    <property type="project" value="InterPro"/>
</dbReference>
<dbReference type="PANTHER" id="PTHR19878">
    <property type="entry name" value="AUTOPHAGY PROTEIN 16-LIKE"/>
    <property type="match status" value="1"/>
</dbReference>
<dbReference type="STRING" id="88036.D8T434"/>
<dbReference type="PROSITE" id="PS50294">
    <property type="entry name" value="WD_REPEATS_REGION"/>
    <property type="match status" value="2"/>
</dbReference>
<evidence type="ECO:0000313" key="7">
    <source>
        <dbReference type="Proteomes" id="UP000001514"/>
    </source>
</evidence>
<dbReference type="InParanoid" id="D8T434"/>
<dbReference type="eggNOG" id="KOG0288">
    <property type="taxonomic scope" value="Eukaryota"/>
</dbReference>
<dbReference type="FunCoup" id="D8T434">
    <property type="interactions" value="3681"/>
</dbReference>
<dbReference type="Gene3D" id="2.130.10.10">
    <property type="entry name" value="YVTN repeat-like/Quinoprotein amine dehydrogenase"/>
    <property type="match status" value="2"/>
</dbReference>
<dbReference type="Pfam" id="PF00400">
    <property type="entry name" value="WD40"/>
    <property type="match status" value="7"/>
</dbReference>
<dbReference type="KEGG" id="smo:SELMODRAFT_131447"/>
<name>D8T434_SELML</name>
<dbReference type="InterPro" id="IPR001680">
    <property type="entry name" value="WD40_rpt"/>
</dbReference>
<dbReference type="HOGENOM" id="CLU_000288_57_10_1"/>
<feature type="repeat" description="WD" evidence="3">
    <location>
        <begin position="356"/>
        <end position="388"/>
    </location>
</feature>
<evidence type="ECO:0000256" key="1">
    <source>
        <dbReference type="ARBA" id="ARBA00022574"/>
    </source>
</evidence>
<accession>D8T434</accession>
<dbReference type="EMBL" id="GL377672">
    <property type="protein sequence ID" value="EFJ08587.1"/>
    <property type="molecule type" value="Genomic_DNA"/>
</dbReference>
<organism evidence="7">
    <name type="scientific">Selaginella moellendorffii</name>
    <name type="common">Spikemoss</name>
    <dbReference type="NCBI Taxonomy" id="88036"/>
    <lineage>
        <taxon>Eukaryota</taxon>
        <taxon>Viridiplantae</taxon>
        <taxon>Streptophyta</taxon>
        <taxon>Embryophyta</taxon>
        <taxon>Tracheophyta</taxon>
        <taxon>Lycopodiopsida</taxon>
        <taxon>Selaginellales</taxon>
        <taxon>Selaginellaceae</taxon>
        <taxon>Selaginella</taxon>
    </lineage>
</organism>
<feature type="repeat" description="WD" evidence="3">
    <location>
        <begin position="266"/>
        <end position="307"/>
    </location>
</feature>
<evidence type="ECO:0000256" key="2">
    <source>
        <dbReference type="ARBA" id="ARBA00022737"/>
    </source>
</evidence>
<keyword evidence="4" id="KW-0175">Coiled coil</keyword>
<dbReference type="InterPro" id="IPR045160">
    <property type="entry name" value="ATG16"/>
</dbReference>
<dbReference type="PROSITE" id="PS50082">
    <property type="entry name" value="WD_REPEATS_2"/>
    <property type="match status" value="5"/>
</dbReference>
<evidence type="ECO:0000256" key="3">
    <source>
        <dbReference type="PROSITE-ProRule" id="PRU00221"/>
    </source>
</evidence>
<dbReference type="Gene3D" id="1.20.5.170">
    <property type="match status" value="1"/>
</dbReference>
<dbReference type="Gramene" id="EFJ08587">
    <property type="protein sequence ID" value="EFJ08587"/>
    <property type="gene ID" value="SELMODRAFT_131447"/>
</dbReference>
<feature type="domain" description="Autophagy-related protein 16" evidence="5">
    <location>
        <begin position="42"/>
        <end position="169"/>
    </location>
</feature>
<feature type="coiled-coil region" evidence="4">
    <location>
        <begin position="94"/>
        <end position="156"/>
    </location>
</feature>
<dbReference type="CDD" id="cd00200">
    <property type="entry name" value="WD40"/>
    <property type="match status" value="1"/>
</dbReference>
<reference evidence="6 7" key="1">
    <citation type="journal article" date="2011" name="Science">
        <title>The Selaginella genome identifies genetic changes associated with the evolution of vascular plants.</title>
        <authorList>
            <person name="Banks J.A."/>
            <person name="Nishiyama T."/>
            <person name="Hasebe M."/>
            <person name="Bowman J.L."/>
            <person name="Gribskov M."/>
            <person name="dePamphilis C."/>
            <person name="Albert V.A."/>
            <person name="Aono N."/>
            <person name="Aoyama T."/>
            <person name="Ambrose B.A."/>
            <person name="Ashton N.W."/>
            <person name="Axtell M.J."/>
            <person name="Barker E."/>
            <person name="Barker M.S."/>
            <person name="Bennetzen J.L."/>
            <person name="Bonawitz N.D."/>
            <person name="Chapple C."/>
            <person name="Cheng C."/>
            <person name="Correa L.G."/>
            <person name="Dacre M."/>
            <person name="DeBarry J."/>
            <person name="Dreyer I."/>
            <person name="Elias M."/>
            <person name="Engstrom E.M."/>
            <person name="Estelle M."/>
            <person name="Feng L."/>
            <person name="Finet C."/>
            <person name="Floyd S.K."/>
            <person name="Frommer W.B."/>
            <person name="Fujita T."/>
            <person name="Gramzow L."/>
            <person name="Gutensohn M."/>
            <person name="Harholt J."/>
            <person name="Hattori M."/>
            <person name="Heyl A."/>
            <person name="Hirai T."/>
            <person name="Hiwatashi Y."/>
            <person name="Ishikawa M."/>
            <person name="Iwata M."/>
            <person name="Karol K.G."/>
            <person name="Koehler B."/>
            <person name="Kolukisaoglu U."/>
            <person name="Kubo M."/>
            <person name="Kurata T."/>
            <person name="Lalonde S."/>
            <person name="Li K."/>
            <person name="Li Y."/>
            <person name="Litt A."/>
            <person name="Lyons E."/>
            <person name="Manning G."/>
            <person name="Maruyama T."/>
            <person name="Michael T.P."/>
            <person name="Mikami K."/>
            <person name="Miyazaki S."/>
            <person name="Morinaga S."/>
            <person name="Murata T."/>
            <person name="Mueller-Roeber B."/>
            <person name="Nelson D.R."/>
            <person name="Obara M."/>
            <person name="Oguri Y."/>
            <person name="Olmstead R.G."/>
            <person name="Onodera N."/>
            <person name="Petersen B.L."/>
            <person name="Pils B."/>
            <person name="Prigge M."/>
            <person name="Rensing S.A."/>
            <person name="Riano-Pachon D.M."/>
            <person name="Roberts A.W."/>
            <person name="Sato Y."/>
            <person name="Scheller H.V."/>
            <person name="Schulz B."/>
            <person name="Schulz C."/>
            <person name="Shakirov E.V."/>
            <person name="Shibagaki N."/>
            <person name="Shinohara N."/>
            <person name="Shippen D.E."/>
            <person name="Soerensen I."/>
            <person name="Sotooka R."/>
            <person name="Sugimoto N."/>
            <person name="Sugita M."/>
            <person name="Sumikawa N."/>
            <person name="Tanurdzic M."/>
            <person name="Theissen G."/>
            <person name="Ulvskov P."/>
            <person name="Wakazuki S."/>
            <person name="Weng J.K."/>
            <person name="Willats W.W."/>
            <person name="Wipf D."/>
            <person name="Wolf P.G."/>
            <person name="Yang L."/>
            <person name="Zimmer A.D."/>
            <person name="Zhu Q."/>
            <person name="Mitros T."/>
            <person name="Hellsten U."/>
            <person name="Loque D."/>
            <person name="Otillar R."/>
            <person name="Salamov A."/>
            <person name="Schmutz J."/>
            <person name="Shapiro H."/>
            <person name="Lindquist E."/>
            <person name="Lucas S."/>
            <person name="Rokhsar D."/>
            <person name="Grigoriev I.V."/>
        </authorList>
    </citation>
    <scope>NUCLEOTIDE SEQUENCE [LARGE SCALE GENOMIC DNA]</scope>
</reference>
<dbReference type="PRINTS" id="PR00320">
    <property type="entry name" value="GPROTEINBRPT"/>
</dbReference>
<dbReference type="SUPFAM" id="SSF50978">
    <property type="entry name" value="WD40 repeat-like"/>
    <property type="match status" value="1"/>
</dbReference>
<keyword evidence="1 3" id="KW-0853">WD repeat</keyword>
<dbReference type="InterPro" id="IPR015943">
    <property type="entry name" value="WD40/YVTN_repeat-like_dom_sf"/>
</dbReference>
<dbReference type="Pfam" id="PF08614">
    <property type="entry name" value="ATG16"/>
    <property type="match status" value="1"/>
</dbReference>
<dbReference type="Proteomes" id="UP000001514">
    <property type="component" value="Unassembled WGS sequence"/>
</dbReference>
<protein>
    <recommendedName>
        <fullName evidence="5">Autophagy-related protein 16 domain-containing protein</fullName>
    </recommendedName>
</protein>
<keyword evidence="2" id="KW-0677">Repeat</keyword>
<dbReference type="InterPro" id="IPR036322">
    <property type="entry name" value="WD40_repeat_dom_sf"/>
</dbReference>
<dbReference type="PANTHER" id="PTHR19878:SF8">
    <property type="entry name" value="AUTOPHAGY-RELATED 16, ISOFORM F"/>
    <property type="match status" value="1"/>
</dbReference>
<feature type="repeat" description="WD" evidence="3">
    <location>
        <begin position="232"/>
        <end position="264"/>
    </location>
</feature>
<dbReference type="PROSITE" id="PS00678">
    <property type="entry name" value="WD_REPEATS_1"/>
    <property type="match status" value="3"/>
</dbReference>
<feature type="repeat" description="WD" evidence="3">
    <location>
        <begin position="479"/>
        <end position="511"/>
    </location>
</feature>
<keyword evidence="7" id="KW-1185">Reference proteome</keyword>
<dbReference type="SMART" id="SM00320">
    <property type="entry name" value="WD40"/>
    <property type="match status" value="7"/>
</dbReference>
<gene>
    <name evidence="6" type="ORF">SELMODRAFT_131447</name>
</gene>
<evidence type="ECO:0000259" key="5">
    <source>
        <dbReference type="Pfam" id="PF08614"/>
    </source>
</evidence>
<proteinExistence type="predicted"/>
<dbReference type="CDD" id="cd22887">
    <property type="entry name" value="Atg16_CCD"/>
    <property type="match status" value="1"/>
</dbReference>
<dbReference type="InterPro" id="IPR019775">
    <property type="entry name" value="WD40_repeat_CS"/>
</dbReference>
<feature type="repeat" description="WD" evidence="3">
    <location>
        <begin position="308"/>
        <end position="347"/>
    </location>
</feature>
<dbReference type="InterPro" id="IPR013923">
    <property type="entry name" value="Autophagy-rel_prot_16_dom"/>
</dbReference>
<sequence>MPVPEERAAAAIAQACVALRRRKAVEEGAHGSLVAALDRALTNQGTEIQEKMESLQQELSQSYKTQAHVSEQLVVEMQTAQALRAQLAEKDALVLEIQHELSSARARISQLEKDFEAKENAVLVLVEELTQLKLRVKELESSLQAIEAENNMLVDRWMTQKMQDADRLNEANAMYADMMERCKINSLAELAKLQVDGIVRHSEAGAESYMTLGAPSKVRHTLRAHDKGGCAAIIFEHSSDTLLTAGHDGIVKFWDTQRGGTPTKTLTGALGSLLDLALTPENNMVLGGCSDHKLYLWDSRSGRVKHVLTGHTEKVTSVDISNARAASTASDRTIKTWDLQTGYSLHTMIFHSNCNSLCISSDGSAICSGHTDGILRFWDTRTGKLAKELTAHEPQAITSVSLSRSGLTVLTSGKDNVLKLFDVRSLELKATFRGPGYTVATSLSRSCLSRDENYVAAGSGDGSVCIWNRRSWEVESVLKGGHGSAVVACAWSPASKSLASADRNGVVCVWE</sequence>
<dbReference type="AlphaFoldDB" id="D8T434"/>
<dbReference type="InterPro" id="IPR020472">
    <property type="entry name" value="WD40_PAC1"/>
</dbReference>
<evidence type="ECO:0000256" key="4">
    <source>
        <dbReference type="SAM" id="Coils"/>
    </source>
</evidence>